<evidence type="ECO:0000313" key="3">
    <source>
        <dbReference type="Proteomes" id="UP001249851"/>
    </source>
</evidence>
<reference evidence="2" key="1">
    <citation type="journal article" date="2023" name="G3 (Bethesda)">
        <title>Whole genome assembly and annotation of the endangered Caribbean coral Acropora cervicornis.</title>
        <authorList>
            <person name="Selwyn J.D."/>
            <person name="Vollmer S.V."/>
        </authorList>
    </citation>
    <scope>NUCLEOTIDE SEQUENCE</scope>
    <source>
        <strain evidence="2">K2</strain>
    </source>
</reference>
<feature type="transmembrane region" description="Helical" evidence="1">
    <location>
        <begin position="591"/>
        <end position="612"/>
    </location>
</feature>
<dbReference type="Proteomes" id="UP001249851">
    <property type="component" value="Unassembled WGS sequence"/>
</dbReference>
<dbReference type="AlphaFoldDB" id="A0AAD9QH52"/>
<keyword evidence="1" id="KW-0472">Membrane</keyword>
<feature type="transmembrane region" description="Helical" evidence="1">
    <location>
        <begin position="541"/>
        <end position="561"/>
    </location>
</feature>
<protein>
    <submittedName>
        <fullName evidence="2">Uncharacterized protein</fullName>
    </submittedName>
</protein>
<comment type="caution">
    <text evidence="2">The sequence shown here is derived from an EMBL/GenBank/DDBJ whole genome shotgun (WGS) entry which is preliminary data.</text>
</comment>
<feature type="transmembrane region" description="Helical" evidence="1">
    <location>
        <begin position="264"/>
        <end position="285"/>
    </location>
</feature>
<proteinExistence type="predicted"/>
<sequence length="667" mass="73571">MFSKMVDESAKNEKDSTVPGGTVIGRMLDAWKPHLRSNSCGKGKQEPMSGTIEQWYLQLSADLKVESLPPKAIKSAFQDASKLFGTNFDTKVTLRDAGLLGANEDIILYQFDPNFASIDVFCRDPSCANKNPEAAKEGKRDLYLCPVHRKNLITSIENTLAMRNIDIPENTEVPEEEQFTGYTSLIGLLDRAYQNSKKFGRFEEGKLTPMMEEAILNVRNFLIITSTVLNPNKDNLEVALKYVIKILKLVLNNPENSKQLVRSLVYLLREVIKMILLAFGVIYRWVSLALHSPGSQLGAGLGGTIGLGAGVFFGPWGAAGGMGAGAVLGGLIGSGIYNMFVGDPRQQAINSFRMGWHGGQSDHQDVVYYFEGDAFGELFLHPFPDASKLFGTNFDTKVTLRDAGLLGANEDIILCQFDPNFASTDVYCRDPSCANKNPEAAKEGKRKICPFQGRAIYRLHRLFLLDRAYQNSKKFGRWEGKLTPMMEEAILNVRNFLIITSTVLNPNKDNLEVALKYVIKLLKLVLNNHENSKQLVRSLVYLLREVIKMILLAFGVIYRWVSLALHSPGSQLGAGLGGTIGLGAGVFFGPWGAAAGMGAGAVLGGLIGSGIYNMFVGDPRQQAINSFRMGWHGGQSDHQDVVYYFEGDAFGELFLHPFPVRDHDNQN</sequence>
<reference evidence="2" key="2">
    <citation type="journal article" date="2023" name="Science">
        <title>Genomic signatures of disease resistance in endangered staghorn corals.</title>
        <authorList>
            <person name="Vollmer S.V."/>
            <person name="Selwyn J.D."/>
            <person name="Despard B.A."/>
            <person name="Roesel C.L."/>
        </authorList>
    </citation>
    <scope>NUCLEOTIDE SEQUENCE</scope>
    <source>
        <strain evidence="2">K2</strain>
    </source>
</reference>
<organism evidence="2 3">
    <name type="scientific">Acropora cervicornis</name>
    <name type="common">Staghorn coral</name>
    <dbReference type="NCBI Taxonomy" id="6130"/>
    <lineage>
        <taxon>Eukaryota</taxon>
        <taxon>Metazoa</taxon>
        <taxon>Cnidaria</taxon>
        <taxon>Anthozoa</taxon>
        <taxon>Hexacorallia</taxon>
        <taxon>Scleractinia</taxon>
        <taxon>Astrocoeniina</taxon>
        <taxon>Acroporidae</taxon>
        <taxon>Acropora</taxon>
    </lineage>
</organism>
<feature type="transmembrane region" description="Helical" evidence="1">
    <location>
        <begin position="297"/>
        <end position="316"/>
    </location>
</feature>
<keyword evidence="1" id="KW-1133">Transmembrane helix</keyword>
<name>A0AAD9QH52_ACRCE</name>
<dbReference type="EMBL" id="JARQWQ010000034">
    <property type="protein sequence ID" value="KAK2561132.1"/>
    <property type="molecule type" value="Genomic_DNA"/>
</dbReference>
<keyword evidence="3" id="KW-1185">Reference proteome</keyword>
<evidence type="ECO:0000256" key="1">
    <source>
        <dbReference type="SAM" id="Phobius"/>
    </source>
</evidence>
<keyword evidence="1" id="KW-0812">Transmembrane</keyword>
<feature type="transmembrane region" description="Helical" evidence="1">
    <location>
        <begin position="322"/>
        <end position="341"/>
    </location>
</feature>
<evidence type="ECO:0000313" key="2">
    <source>
        <dbReference type="EMBL" id="KAK2561132.1"/>
    </source>
</evidence>
<accession>A0AAD9QH52</accession>
<gene>
    <name evidence="2" type="ORF">P5673_016273</name>
</gene>